<reference evidence="1" key="1">
    <citation type="submission" date="2020-05" db="EMBL/GenBank/DDBJ databases">
        <authorList>
            <person name="Chiriac C."/>
            <person name="Salcher M."/>
            <person name="Ghai R."/>
            <person name="Kavagutti S V."/>
        </authorList>
    </citation>
    <scope>NUCLEOTIDE SEQUENCE</scope>
</reference>
<proteinExistence type="predicted"/>
<protein>
    <submittedName>
        <fullName evidence="1">Unannotated protein</fullName>
    </submittedName>
</protein>
<name>A0A6J6QP97_9ZZZZ</name>
<dbReference type="EMBL" id="CAEZYJ010000011">
    <property type="protein sequence ID" value="CAB4712522.1"/>
    <property type="molecule type" value="Genomic_DNA"/>
</dbReference>
<gene>
    <name evidence="1" type="ORF">UFOPK2659_00183</name>
</gene>
<organism evidence="1">
    <name type="scientific">freshwater metagenome</name>
    <dbReference type="NCBI Taxonomy" id="449393"/>
    <lineage>
        <taxon>unclassified sequences</taxon>
        <taxon>metagenomes</taxon>
        <taxon>ecological metagenomes</taxon>
    </lineage>
</organism>
<evidence type="ECO:0000313" key="1">
    <source>
        <dbReference type="EMBL" id="CAB4712522.1"/>
    </source>
</evidence>
<accession>A0A6J6QP97</accession>
<dbReference type="AlphaFoldDB" id="A0A6J6QP97"/>
<sequence>MSCNLKASEPDKDFAPLFLVAPAAESKIKVPDFNVCKNALSSPTAISRMRALSVCNSGYCGDIAAIAVVINS</sequence>